<proteinExistence type="predicted"/>
<accession>F2RNJ0</accession>
<sequence length="146" mass="16263">MLVKRPGTRHKSQPPLLDGLPWDLAWPPVHIAIDTTGQTALRDHPESSSQVQRFMLPCQISSLHSPRQGPNKTNKTNFPKLLIVAASALVQIEVSAEYCVIRIGETFRSRSTEKPKAVSSAAETRFLQAKKVIFLRKSRTAKVPKV</sequence>
<protein>
    <submittedName>
        <fullName evidence="1">Uncharacterized protein</fullName>
    </submittedName>
</protein>
<name>F2RNJ0_TRIT1</name>
<evidence type="ECO:0000313" key="1">
    <source>
        <dbReference type="EMBL" id="EGD92896.1"/>
    </source>
</evidence>
<gene>
    <name evidence="1" type="ORF">TESG_08251</name>
</gene>
<organism evidence="1 2">
    <name type="scientific">Trichophyton tonsurans (strain CBS 112818)</name>
    <name type="common">Scalp ringworm fungus</name>
    <dbReference type="NCBI Taxonomy" id="647933"/>
    <lineage>
        <taxon>Eukaryota</taxon>
        <taxon>Fungi</taxon>
        <taxon>Dikarya</taxon>
        <taxon>Ascomycota</taxon>
        <taxon>Pezizomycotina</taxon>
        <taxon>Eurotiomycetes</taxon>
        <taxon>Eurotiomycetidae</taxon>
        <taxon>Onygenales</taxon>
        <taxon>Arthrodermataceae</taxon>
        <taxon>Trichophyton</taxon>
    </lineage>
</organism>
<keyword evidence="2" id="KW-1185">Reference proteome</keyword>
<dbReference type="Proteomes" id="UP000009172">
    <property type="component" value="Unassembled WGS sequence"/>
</dbReference>
<dbReference type="HOGENOM" id="CLU_1778802_0_0_1"/>
<dbReference type="AlphaFoldDB" id="F2RNJ0"/>
<evidence type="ECO:0000313" key="2">
    <source>
        <dbReference type="Proteomes" id="UP000009172"/>
    </source>
</evidence>
<reference evidence="2" key="1">
    <citation type="journal article" date="2012" name="MBio">
        <title>Comparative genome analysis of Trichophyton rubrum and related dermatophytes reveals candidate genes involved in infection.</title>
        <authorList>
            <person name="Martinez D.A."/>
            <person name="Oliver B.G."/>
            <person name="Graeser Y."/>
            <person name="Goldberg J.M."/>
            <person name="Li W."/>
            <person name="Martinez-Rossi N.M."/>
            <person name="Monod M."/>
            <person name="Shelest E."/>
            <person name="Barton R.C."/>
            <person name="Birch E."/>
            <person name="Brakhage A.A."/>
            <person name="Chen Z."/>
            <person name="Gurr S.J."/>
            <person name="Heiman D."/>
            <person name="Heitman J."/>
            <person name="Kosti I."/>
            <person name="Rossi A."/>
            <person name="Saif S."/>
            <person name="Samalova M."/>
            <person name="Saunders C.W."/>
            <person name="Shea T."/>
            <person name="Summerbell R.C."/>
            <person name="Xu J."/>
            <person name="Young S."/>
            <person name="Zeng Q."/>
            <person name="Birren B.W."/>
            <person name="Cuomo C.A."/>
            <person name="White T.C."/>
        </authorList>
    </citation>
    <scope>NUCLEOTIDE SEQUENCE [LARGE SCALE GENOMIC DNA]</scope>
    <source>
        <strain evidence="2">CBS 112818</strain>
    </source>
</reference>
<dbReference type="EMBL" id="GG698478">
    <property type="protein sequence ID" value="EGD92896.1"/>
    <property type="molecule type" value="Genomic_DNA"/>
</dbReference>